<dbReference type="EMBL" id="CM001368">
    <property type="protein sequence ID" value="EHJ48494.1"/>
    <property type="molecule type" value="Genomic_DNA"/>
</dbReference>
<keyword evidence="2" id="KW-0472">Membrane</keyword>
<dbReference type="OrthoDB" id="9795505at2"/>
<sequence length="220" mass="25343">MTKIDDIIVRLEALEKELSEAFDEAGADVRSTIGREKVRFTKEVRRQHRLLAKKWASYVYESGFLMLLTIPVIWGALLPALLMDLTVSIYQTVCFPIYGIPKVRRGEYIAIDRYALSYLNWIEKLNCAYCGYFNGLLGYVREVAGRTEQYWCPIRHARTPKATHSRYRFFLEYGDAQGYHDRMEAVRHGFDDLRARGEGREEASGGRGEKRKEASGGRGE</sequence>
<accession>G7Q711</accession>
<gene>
    <name evidence="3" type="ORF">DFW101_2490</name>
</gene>
<keyword evidence="2" id="KW-1133">Transmembrane helix</keyword>
<evidence type="ECO:0000256" key="1">
    <source>
        <dbReference type="SAM" id="MobiDB-lite"/>
    </source>
</evidence>
<keyword evidence="4" id="KW-1185">Reference proteome</keyword>
<keyword evidence="2" id="KW-0812">Transmembrane</keyword>
<reference evidence="4" key="1">
    <citation type="journal article" date="2015" name="Genome Announc.">
        <title>High-Quality Draft Genome Sequence of Desulfovibrio carbinoliphilus FW-101-2B, an Organic Acid-Oxidizing Sulfate-Reducing Bacterium Isolated from Uranium(VI)-Contaminated Groundwater.</title>
        <authorList>
            <person name="Ramsay B.D."/>
            <person name="Hwang C."/>
            <person name="Woo H.L."/>
            <person name="Carroll S.L."/>
            <person name="Lucas S."/>
            <person name="Han J."/>
            <person name="Lapidus A.L."/>
            <person name="Cheng J.F."/>
            <person name="Goodwin L.A."/>
            <person name="Pitluck S."/>
            <person name="Peters L."/>
            <person name="Chertkov O."/>
            <person name="Held B."/>
            <person name="Detter J.C."/>
            <person name="Han C.S."/>
            <person name="Tapia R."/>
            <person name="Land M.L."/>
            <person name="Hauser L.J."/>
            <person name="Kyrpides N.C."/>
            <person name="Ivanova N.N."/>
            <person name="Mikhailova N."/>
            <person name="Pagani I."/>
            <person name="Woyke T."/>
            <person name="Arkin A.P."/>
            <person name="Dehal P."/>
            <person name="Chivian D."/>
            <person name="Criddle C.S."/>
            <person name="Wu W."/>
            <person name="Chakraborty R."/>
            <person name="Hazen T.C."/>
            <person name="Fields M.W."/>
        </authorList>
    </citation>
    <scope>NUCLEOTIDE SEQUENCE [LARGE SCALE GENOMIC DNA]</scope>
    <source>
        <strain evidence="4">FW-101-2B</strain>
    </source>
</reference>
<evidence type="ECO:0000256" key="2">
    <source>
        <dbReference type="SAM" id="Phobius"/>
    </source>
</evidence>
<dbReference type="STRING" id="694327.DFW101_2490"/>
<dbReference type="Proteomes" id="UP000004662">
    <property type="component" value="Chromosome"/>
</dbReference>
<evidence type="ECO:0000313" key="4">
    <source>
        <dbReference type="Proteomes" id="UP000004662"/>
    </source>
</evidence>
<protein>
    <submittedName>
        <fullName evidence="3">Uncharacterized protein</fullName>
    </submittedName>
</protein>
<organism evidence="3 4">
    <name type="scientific">Solidesulfovibrio carbinoliphilus subsp. oakridgensis</name>
    <dbReference type="NCBI Taxonomy" id="694327"/>
    <lineage>
        <taxon>Bacteria</taxon>
        <taxon>Pseudomonadati</taxon>
        <taxon>Thermodesulfobacteriota</taxon>
        <taxon>Desulfovibrionia</taxon>
        <taxon>Desulfovibrionales</taxon>
        <taxon>Desulfovibrionaceae</taxon>
        <taxon>Solidesulfovibrio</taxon>
    </lineage>
</organism>
<dbReference type="eggNOG" id="ENOG502ZU8H">
    <property type="taxonomic scope" value="Bacteria"/>
</dbReference>
<proteinExistence type="predicted"/>
<evidence type="ECO:0000313" key="3">
    <source>
        <dbReference type="EMBL" id="EHJ48494.1"/>
    </source>
</evidence>
<feature type="region of interest" description="Disordered" evidence="1">
    <location>
        <begin position="196"/>
        <end position="220"/>
    </location>
</feature>
<dbReference type="RefSeq" id="WP_009181868.1">
    <property type="nucleotide sequence ID" value="NZ_CM001368.1"/>
</dbReference>
<dbReference type="AlphaFoldDB" id="G7Q711"/>
<dbReference type="HOGENOM" id="CLU_1383214_0_0_7"/>
<feature type="transmembrane region" description="Helical" evidence="2">
    <location>
        <begin position="55"/>
        <end position="74"/>
    </location>
</feature>
<name>G7Q711_9BACT</name>